<dbReference type="Proteomes" id="UP000264071">
    <property type="component" value="Unassembled WGS sequence"/>
</dbReference>
<dbReference type="EMBL" id="DPIY01000001">
    <property type="protein sequence ID" value="HCT55913.1"/>
    <property type="molecule type" value="Genomic_DNA"/>
</dbReference>
<organism evidence="1 2">
    <name type="scientific">Gemmatimonas aurantiaca</name>
    <dbReference type="NCBI Taxonomy" id="173480"/>
    <lineage>
        <taxon>Bacteria</taxon>
        <taxon>Pseudomonadati</taxon>
        <taxon>Gemmatimonadota</taxon>
        <taxon>Gemmatimonadia</taxon>
        <taxon>Gemmatimonadales</taxon>
        <taxon>Gemmatimonadaceae</taxon>
        <taxon>Gemmatimonas</taxon>
    </lineage>
</organism>
<evidence type="ECO:0000313" key="1">
    <source>
        <dbReference type="EMBL" id="HCT55913.1"/>
    </source>
</evidence>
<comment type="caution">
    <text evidence="1">The sequence shown here is derived from an EMBL/GenBank/DDBJ whole genome shotgun (WGS) entry which is preliminary data.</text>
</comment>
<evidence type="ECO:0000313" key="2">
    <source>
        <dbReference type="Proteomes" id="UP000264071"/>
    </source>
</evidence>
<sequence length="185" mass="19567">MDVLVRLEARPSDSPVLAHVNSIPVLPFGTRSRREVVTLYGEADAQSLALALAATVESERLEAVNAGVVRHLGVWPDRGAVGDSAWRDGATGRLVTQDLDIPLLTLEARAVELLGACGPTLRRVAAGLAMPDWPEGTERALTFSLMSATAASGGAGSSLDDDAKVENWLDSIRQADAFTYDVEGD</sequence>
<dbReference type="AlphaFoldDB" id="A0A3D4V487"/>
<accession>A0A3D4V487</accession>
<proteinExistence type="predicted"/>
<name>A0A3D4V487_9BACT</name>
<reference evidence="1 2" key="1">
    <citation type="journal article" date="2018" name="Nat. Biotechnol.">
        <title>A standardized bacterial taxonomy based on genome phylogeny substantially revises the tree of life.</title>
        <authorList>
            <person name="Parks D.H."/>
            <person name="Chuvochina M."/>
            <person name="Waite D.W."/>
            <person name="Rinke C."/>
            <person name="Skarshewski A."/>
            <person name="Chaumeil P.A."/>
            <person name="Hugenholtz P."/>
        </authorList>
    </citation>
    <scope>NUCLEOTIDE SEQUENCE [LARGE SCALE GENOMIC DNA]</scope>
    <source>
        <strain evidence="1">UBA8844</strain>
    </source>
</reference>
<gene>
    <name evidence="1" type="ORF">DGD08_01730</name>
</gene>
<protein>
    <submittedName>
        <fullName evidence="1">Uncharacterized protein</fullName>
    </submittedName>
</protein>